<dbReference type="AlphaFoldDB" id="A0A1D1YCP7"/>
<keyword evidence="2" id="KW-0808">Transferase</keyword>
<evidence type="ECO:0000313" key="2">
    <source>
        <dbReference type="EMBL" id="JAT52414.1"/>
    </source>
</evidence>
<keyword evidence="2" id="KW-0675">Receptor</keyword>
<proteinExistence type="predicted"/>
<keyword evidence="2" id="KW-0418">Kinase</keyword>
<gene>
    <name evidence="2" type="primary">PERK15</name>
    <name evidence="2" type="ORF">g.55881</name>
</gene>
<evidence type="ECO:0000256" key="1">
    <source>
        <dbReference type="SAM" id="Phobius"/>
    </source>
</evidence>
<accession>A0A1D1YCP7</accession>
<dbReference type="EMBL" id="GDJX01015522">
    <property type="protein sequence ID" value="JAT52414.1"/>
    <property type="molecule type" value="Transcribed_RNA"/>
</dbReference>
<feature type="non-terminal residue" evidence="2">
    <location>
        <position position="105"/>
    </location>
</feature>
<reference evidence="2" key="1">
    <citation type="submission" date="2015-07" db="EMBL/GenBank/DDBJ databases">
        <title>Transcriptome Assembly of Anthurium amnicola.</title>
        <authorList>
            <person name="Suzuki J."/>
        </authorList>
    </citation>
    <scope>NUCLEOTIDE SEQUENCE</scope>
</reference>
<keyword evidence="1" id="KW-1133">Transmembrane helix</keyword>
<sequence length="105" mass="11737">VCVCVCVSRTLRAPPASTATLTFKATPLLESLHHATLVYPDVSLVASQTLTGNGRGEREEEGEAMKTHPQQHHPHLMFLKWTADLDWRFSLLLLLTPLSLFLLFL</sequence>
<feature type="non-terminal residue" evidence="2">
    <location>
        <position position="1"/>
    </location>
</feature>
<protein>
    <submittedName>
        <fullName evidence="2">Proline-rich receptor-like protein kinase PERK15</fullName>
    </submittedName>
</protein>
<feature type="transmembrane region" description="Helical" evidence="1">
    <location>
        <begin position="87"/>
        <end position="104"/>
    </location>
</feature>
<organism evidence="2">
    <name type="scientific">Anthurium amnicola</name>
    <dbReference type="NCBI Taxonomy" id="1678845"/>
    <lineage>
        <taxon>Eukaryota</taxon>
        <taxon>Viridiplantae</taxon>
        <taxon>Streptophyta</taxon>
        <taxon>Embryophyta</taxon>
        <taxon>Tracheophyta</taxon>
        <taxon>Spermatophyta</taxon>
        <taxon>Magnoliopsida</taxon>
        <taxon>Liliopsida</taxon>
        <taxon>Araceae</taxon>
        <taxon>Pothoideae</taxon>
        <taxon>Potheae</taxon>
        <taxon>Anthurium</taxon>
    </lineage>
</organism>
<keyword evidence="1" id="KW-0812">Transmembrane</keyword>
<name>A0A1D1YCP7_9ARAE</name>
<keyword evidence="1" id="KW-0472">Membrane</keyword>
<dbReference type="GO" id="GO:0016301">
    <property type="term" value="F:kinase activity"/>
    <property type="evidence" value="ECO:0007669"/>
    <property type="project" value="UniProtKB-KW"/>
</dbReference>